<dbReference type="Pfam" id="PF13377">
    <property type="entry name" value="Peripla_BP_3"/>
    <property type="match status" value="1"/>
</dbReference>
<gene>
    <name evidence="5" type="ORF">GCM10009680_54160</name>
</gene>
<dbReference type="InterPro" id="IPR001387">
    <property type="entry name" value="Cro/C1-type_HTH"/>
</dbReference>
<dbReference type="PROSITE" id="PS50932">
    <property type="entry name" value="HTH_LACI_2"/>
    <property type="match status" value="1"/>
</dbReference>
<comment type="caution">
    <text evidence="5">The sequence shown here is derived from an EMBL/GenBank/DDBJ whole genome shotgun (WGS) entry which is preliminary data.</text>
</comment>
<reference evidence="5 6" key="1">
    <citation type="journal article" date="2019" name="Int. J. Syst. Evol. Microbiol.">
        <title>The Global Catalogue of Microorganisms (GCM) 10K type strain sequencing project: providing services to taxonomists for standard genome sequencing and annotation.</title>
        <authorList>
            <consortium name="The Broad Institute Genomics Platform"/>
            <consortium name="The Broad Institute Genome Sequencing Center for Infectious Disease"/>
            <person name="Wu L."/>
            <person name="Ma J."/>
        </authorList>
    </citation>
    <scope>NUCLEOTIDE SEQUENCE [LARGE SCALE GENOMIC DNA]</scope>
    <source>
        <strain evidence="5 6">JCM 13244</strain>
    </source>
</reference>
<dbReference type="CDD" id="cd01392">
    <property type="entry name" value="HTH_LacI"/>
    <property type="match status" value="1"/>
</dbReference>
<keyword evidence="6" id="KW-1185">Reference proteome</keyword>
<evidence type="ECO:0000256" key="1">
    <source>
        <dbReference type="ARBA" id="ARBA00023015"/>
    </source>
</evidence>
<dbReference type="PANTHER" id="PTHR30146:SF153">
    <property type="entry name" value="LACTOSE OPERON REPRESSOR"/>
    <property type="match status" value="1"/>
</dbReference>
<dbReference type="Pfam" id="PF00356">
    <property type="entry name" value="LacI"/>
    <property type="match status" value="1"/>
</dbReference>
<dbReference type="Gene3D" id="3.40.50.2300">
    <property type="match status" value="2"/>
</dbReference>
<sequence>MTGRAACGPRALEATFWLMRRVARARERILPGVSKVTIADVARAAEVSTATVSNVLNGTGRVSEPTRARVQAVAGALGYGPAGGGARTLGLAVTAHGESAWDFASVPYFARAISAATIAAHRHGYALMAMPSGPAGHMWRTLPAAGVVLVDSPPGDPVVRLLRARGLPLVFDGRPGELRARETWVDTDHEAMTRGVLEHLAGQGSERIALIAGPTQEYYTRASVTAYRRWCARTGVRPRMVPFAEDGSEGPRLDALLTGDGRPDAVFGLYDPCGRQVLEAAARCRLSVPDDLMVVCSSEDPAYGHTAPPVSTVSLAPEQAGATAVDALVSLVENPPHTPPPVVIETRLEVRSSSMRRPGRDAS</sequence>
<dbReference type="SUPFAM" id="SSF47413">
    <property type="entry name" value="lambda repressor-like DNA-binding domains"/>
    <property type="match status" value="1"/>
</dbReference>
<dbReference type="SMART" id="SM00354">
    <property type="entry name" value="HTH_LACI"/>
    <property type="match status" value="1"/>
</dbReference>
<dbReference type="InterPro" id="IPR000843">
    <property type="entry name" value="HTH_LacI"/>
</dbReference>
<proteinExistence type="predicted"/>
<keyword evidence="1" id="KW-0805">Transcription regulation</keyword>
<dbReference type="CDD" id="cd06267">
    <property type="entry name" value="PBP1_LacI_sugar_binding-like"/>
    <property type="match status" value="1"/>
</dbReference>
<feature type="domain" description="HTH lacI-type" evidence="4">
    <location>
        <begin position="36"/>
        <end position="88"/>
    </location>
</feature>
<dbReference type="SMART" id="SM00530">
    <property type="entry name" value="HTH_XRE"/>
    <property type="match status" value="1"/>
</dbReference>
<name>A0ABN2IK45_9ACTN</name>
<dbReference type="GO" id="GO:0003677">
    <property type="term" value="F:DNA binding"/>
    <property type="evidence" value="ECO:0007669"/>
    <property type="project" value="UniProtKB-KW"/>
</dbReference>
<protein>
    <submittedName>
        <fullName evidence="5">LacI family DNA-binding transcriptional regulator</fullName>
    </submittedName>
</protein>
<dbReference type="PANTHER" id="PTHR30146">
    <property type="entry name" value="LACI-RELATED TRANSCRIPTIONAL REPRESSOR"/>
    <property type="match status" value="1"/>
</dbReference>
<evidence type="ECO:0000313" key="5">
    <source>
        <dbReference type="EMBL" id="GAA1706589.1"/>
    </source>
</evidence>
<dbReference type="Gene3D" id="1.10.260.40">
    <property type="entry name" value="lambda repressor-like DNA-binding domains"/>
    <property type="match status" value="1"/>
</dbReference>
<dbReference type="InterPro" id="IPR046335">
    <property type="entry name" value="LacI/GalR-like_sensor"/>
</dbReference>
<accession>A0ABN2IK45</accession>
<dbReference type="SUPFAM" id="SSF53822">
    <property type="entry name" value="Periplasmic binding protein-like I"/>
    <property type="match status" value="1"/>
</dbReference>
<evidence type="ECO:0000259" key="4">
    <source>
        <dbReference type="PROSITE" id="PS50932"/>
    </source>
</evidence>
<dbReference type="EMBL" id="BAAALR010000061">
    <property type="protein sequence ID" value="GAA1706589.1"/>
    <property type="molecule type" value="Genomic_DNA"/>
</dbReference>
<evidence type="ECO:0000256" key="2">
    <source>
        <dbReference type="ARBA" id="ARBA00023125"/>
    </source>
</evidence>
<keyword evidence="3" id="KW-0804">Transcription</keyword>
<evidence type="ECO:0000313" key="6">
    <source>
        <dbReference type="Proteomes" id="UP001499947"/>
    </source>
</evidence>
<dbReference type="InterPro" id="IPR010982">
    <property type="entry name" value="Lambda_DNA-bd_dom_sf"/>
</dbReference>
<dbReference type="InterPro" id="IPR028082">
    <property type="entry name" value="Peripla_BP_I"/>
</dbReference>
<evidence type="ECO:0000256" key="3">
    <source>
        <dbReference type="ARBA" id="ARBA00023163"/>
    </source>
</evidence>
<organism evidence="5 6">
    <name type="scientific">Streptomyces yatensis</name>
    <dbReference type="NCBI Taxonomy" id="155177"/>
    <lineage>
        <taxon>Bacteria</taxon>
        <taxon>Bacillati</taxon>
        <taxon>Actinomycetota</taxon>
        <taxon>Actinomycetes</taxon>
        <taxon>Kitasatosporales</taxon>
        <taxon>Streptomycetaceae</taxon>
        <taxon>Streptomyces</taxon>
        <taxon>Streptomyces violaceusniger group</taxon>
    </lineage>
</organism>
<dbReference type="Proteomes" id="UP001499947">
    <property type="component" value="Unassembled WGS sequence"/>
</dbReference>
<keyword evidence="2 5" id="KW-0238">DNA-binding</keyword>
<dbReference type="PROSITE" id="PS00356">
    <property type="entry name" value="HTH_LACI_1"/>
    <property type="match status" value="1"/>
</dbReference>